<dbReference type="Gene3D" id="3.30.450.20">
    <property type="entry name" value="PAS domain"/>
    <property type="match status" value="5"/>
</dbReference>
<dbReference type="CDD" id="cd00130">
    <property type="entry name" value="PAS"/>
    <property type="match status" value="3"/>
</dbReference>
<dbReference type="Pfam" id="PF13185">
    <property type="entry name" value="GAF_2"/>
    <property type="match status" value="1"/>
</dbReference>
<dbReference type="SUPFAM" id="SSF52172">
    <property type="entry name" value="CheY-like"/>
    <property type="match status" value="1"/>
</dbReference>
<evidence type="ECO:0000259" key="19">
    <source>
        <dbReference type="PROSITE" id="PS50110"/>
    </source>
</evidence>
<feature type="domain" description="PAS" evidence="20">
    <location>
        <begin position="681"/>
        <end position="727"/>
    </location>
</feature>
<feature type="domain" description="PAC" evidence="21">
    <location>
        <begin position="628"/>
        <end position="680"/>
    </location>
</feature>
<dbReference type="PROSITE" id="PS50113">
    <property type="entry name" value="PAC"/>
    <property type="match status" value="3"/>
</dbReference>
<comment type="subcellular location">
    <subcellularLocation>
        <location evidence="2">Cell membrane</location>
        <topology evidence="2">Multi-pass membrane protein</topology>
    </subcellularLocation>
</comment>
<evidence type="ECO:0000259" key="22">
    <source>
        <dbReference type="PROSITE" id="PS50894"/>
    </source>
</evidence>
<dbReference type="InterPro" id="IPR008207">
    <property type="entry name" value="Sig_transdc_His_kin_Hpt_dom"/>
</dbReference>
<dbReference type="Gene3D" id="3.40.50.2300">
    <property type="match status" value="1"/>
</dbReference>
<dbReference type="InterPro" id="IPR029016">
    <property type="entry name" value="GAF-like_dom_sf"/>
</dbReference>
<dbReference type="InterPro" id="IPR036097">
    <property type="entry name" value="HisK_dim/P_sf"/>
</dbReference>
<comment type="subunit">
    <text evidence="14">At low DSF concentrations, interacts with RpfF.</text>
</comment>
<dbReference type="InterPro" id="IPR001610">
    <property type="entry name" value="PAC"/>
</dbReference>
<dbReference type="InterPro" id="IPR003018">
    <property type="entry name" value="GAF"/>
</dbReference>
<dbReference type="InterPro" id="IPR003661">
    <property type="entry name" value="HisK_dim/P_dom"/>
</dbReference>
<evidence type="ECO:0000313" key="23">
    <source>
        <dbReference type="EMBL" id="SFC41129.1"/>
    </source>
</evidence>
<organism evidence="23 24">
    <name type="scientific">Flexibacter flexilis DSM 6793</name>
    <dbReference type="NCBI Taxonomy" id="927664"/>
    <lineage>
        <taxon>Bacteria</taxon>
        <taxon>Pseudomonadati</taxon>
        <taxon>Bacteroidota</taxon>
        <taxon>Cytophagia</taxon>
        <taxon>Cytophagales</taxon>
        <taxon>Flexibacteraceae</taxon>
        <taxon>Flexibacter</taxon>
    </lineage>
</organism>
<feature type="domain" description="PAC" evidence="21">
    <location>
        <begin position="216"/>
        <end position="268"/>
    </location>
</feature>
<dbReference type="SMART" id="SM00065">
    <property type="entry name" value="GAF"/>
    <property type="match status" value="1"/>
</dbReference>
<reference evidence="23 24" key="1">
    <citation type="submission" date="2016-10" db="EMBL/GenBank/DDBJ databases">
        <authorList>
            <person name="de Groot N.N."/>
        </authorList>
    </citation>
    <scope>NUCLEOTIDE SEQUENCE [LARGE SCALE GENOMIC DNA]</scope>
    <source>
        <strain evidence="23 24">DSM 6793</strain>
    </source>
</reference>
<accession>A0A1I1IXT8</accession>
<evidence type="ECO:0000256" key="11">
    <source>
        <dbReference type="ARBA" id="ARBA00022989"/>
    </source>
</evidence>
<dbReference type="Pfam" id="PF01627">
    <property type="entry name" value="Hpt"/>
    <property type="match status" value="1"/>
</dbReference>
<dbReference type="Pfam" id="PF00072">
    <property type="entry name" value="Response_reg"/>
    <property type="match status" value="1"/>
</dbReference>
<dbReference type="PANTHER" id="PTHR45339:SF1">
    <property type="entry name" value="HYBRID SIGNAL TRANSDUCTION HISTIDINE KINASE J"/>
    <property type="match status" value="1"/>
</dbReference>
<evidence type="ECO:0000256" key="7">
    <source>
        <dbReference type="ARBA" id="ARBA00022692"/>
    </source>
</evidence>
<dbReference type="SMART" id="SM00448">
    <property type="entry name" value="REC"/>
    <property type="match status" value="1"/>
</dbReference>
<dbReference type="EMBL" id="FOLE01000005">
    <property type="protein sequence ID" value="SFC41129.1"/>
    <property type="molecule type" value="Genomic_DNA"/>
</dbReference>
<keyword evidence="10" id="KW-0067">ATP-binding</keyword>
<evidence type="ECO:0000256" key="8">
    <source>
        <dbReference type="ARBA" id="ARBA00022741"/>
    </source>
</evidence>
<keyword evidence="6" id="KW-0808">Transferase</keyword>
<evidence type="ECO:0000256" key="1">
    <source>
        <dbReference type="ARBA" id="ARBA00000085"/>
    </source>
</evidence>
<dbReference type="InterPro" id="IPR013655">
    <property type="entry name" value="PAS_fold_3"/>
</dbReference>
<dbReference type="GO" id="GO:0005524">
    <property type="term" value="F:ATP binding"/>
    <property type="evidence" value="ECO:0007669"/>
    <property type="project" value="UniProtKB-KW"/>
</dbReference>
<evidence type="ECO:0000256" key="3">
    <source>
        <dbReference type="ARBA" id="ARBA00012438"/>
    </source>
</evidence>
<dbReference type="Gene3D" id="3.30.450.40">
    <property type="match status" value="1"/>
</dbReference>
<dbReference type="InterPro" id="IPR001789">
    <property type="entry name" value="Sig_transdc_resp-reg_receiver"/>
</dbReference>
<evidence type="ECO:0000256" key="9">
    <source>
        <dbReference type="ARBA" id="ARBA00022777"/>
    </source>
</evidence>
<evidence type="ECO:0000256" key="5">
    <source>
        <dbReference type="ARBA" id="ARBA00022553"/>
    </source>
</evidence>
<dbReference type="InterPro" id="IPR036641">
    <property type="entry name" value="HPT_dom_sf"/>
</dbReference>
<evidence type="ECO:0000256" key="4">
    <source>
        <dbReference type="ARBA" id="ARBA00022475"/>
    </source>
</evidence>
<dbReference type="Pfam" id="PF02518">
    <property type="entry name" value="HATPase_c"/>
    <property type="match status" value="1"/>
</dbReference>
<dbReference type="SUPFAM" id="SSF55785">
    <property type="entry name" value="PYP-like sensor domain (PAS domain)"/>
    <property type="match status" value="5"/>
</dbReference>
<dbReference type="EC" id="2.7.13.3" evidence="3"/>
<keyword evidence="13" id="KW-0472">Membrane</keyword>
<proteinExistence type="predicted"/>
<dbReference type="SMART" id="SM00388">
    <property type="entry name" value="HisKA"/>
    <property type="match status" value="1"/>
</dbReference>
<evidence type="ECO:0000256" key="16">
    <source>
        <dbReference type="PROSITE-ProRule" id="PRU00110"/>
    </source>
</evidence>
<feature type="modified residue" description="4-aspartylphosphate" evidence="17">
    <location>
        <position position="1118"/>
    </location>
</feature>
<name>A0A1I1IXT8_9BACT</name>
<dbReference type="Gene3D" id="3.30.565.10">
    <property type="entry name" value="Histidine kinase-like ATPase, C-terminal domain"/>
    <property type="match status" value="1"/>
</dbReference>
<dbReference type="Pfam" id="PF13426">
    <property type="entry name" value="PAS_9"/>
    <property type="match status" value="3"/>
</dbReference>
<dbReference type="InterPro" id="IPR000700">
    <property type="entry name" value="PAS-assoc_C"/>
</dbReference>
<dbReference type="CDD" id="cd00088">
    <property type="entry name" value="HPT"/>
    <property type="match status" value="1"/>
</dbReference>
<dbReference type="PROSITE" id="PS50109">
    <property type="entry name" value="HIS_KIN"/>
    <property type="match status" value="1"/>
</dbReference>
<gene>
    <name evidence="23" type="ORF">SAMN05421780_105133</name>
</gene>
<dbReference type="Proteomes" id="UP000199514">
    <property type="component" value="Unassembled WGS sequence"/>
</dbReference>
<dbReference type="SMART" id="SM00387">
    <property type="entry name" value="HATPase_c"/>
    <property type="match status" value="1"/>
</dbReference>
<dbReference type="PROSITE" id="PS50110">
    <property type="entry name" value="RESPONSE_REGULATORY"/>
    <property type="match status" value="1"/>
</dbReference>
<evidence type="ECO:0000256" key="12">
    <source>
        <dbReference type="ARBA" id="ARBA00023012"/>
    </source>
</evidence>
<dbReference type="SUPFAM" id="SSF55781">
    <property type="entry name" value="GAF domain-like"/>
    <property type="match status" value="1"/>
</dbReference>
<evidence type="ECO:0000313" key="24">
    <source>
        <dbReference type="Proteomes" id="UP000199514"/>
    </source>
</evidence>
<dbReference type="GO" id="GO:0000155">
    <property type="term" value="F:phosphorelay sensor kinase activity"/>
    <property type="evidence" value="ECO:0007669"/>
    <property type="project" value="InterPro"/>
</dbReference>
<evidence type="ECO:0000259" key="21">
    <source>
        <dbReference type="PROSITE" id="PS50113"/>
    </source>
</evidence>
<dbReference type="FunFam" id="3.30.565.10:FF:000010">
    <property type="entry name" value="Sensor histidine kinase RcsC"/>
    <property type="match status" value="1"/>
</dbReference>
<dbReference type="Pfam" id="PF08447">
    <property type="entry name" value="PAS_3"/>
    <property type="match status" value="1"/>
</dbReference>
<keyword evidence="11" id="KW-1133">Transmembrane helix</keyword>
<dbReference type="Pfam" id="PF00512">
    <property type="entry name" value="HisKA"/>
    <property type="match status" value="1"/>
</dbReference>
<dbReference type="Gene3D" id="1.10.287.130">
    <property type="match status" value="1"/>
</dbReference>
<dbReference type="PRINTS" id="PR00344">
    <property type="entry name" value="BCTRLSENSOR"/>
</dbReference>
<feature type="modified residue" description="Phosphohistidine" evidence="16">
    <location>
        <position position="1258"/>
    </location>
</feature>
<dbReference type="PROSITE" id="PS50112">
    <property type="entry name" value="PAS"/>
    <property type="match status" value="2"/>
</dbReference>
<dbReference type="InterPro" id="IPR005467">
    <property type="entry name" value="His_kinase_dom"/>
</dbReference>
<dbReference type="InterPro" id="IPR035965">
    <property type="entry name" value="PAS-like_dom_sf"/>
</dbReference>
<dbReference type="CDD" id="cd00082">
    <property type="entry name" value="HisKA"/>
    <property type="match status" value="1"/>
</dbReference>
<evidence type="ECO:0000259" key="20">
    <source>
        <dbReference type="PROSITE" id="PS50112"/>
    </source>
</evidence>
<dbReference type="SUPFAM" id="SSF47226">
    <property type="entry name" value="Histidine-containing phosphotransfer domain, HPT domain"/>
    <property type="match status" value="1"/>
</dbReference>
<evidence type="ECO:0000256" key="15">
    <source>
        <dbReference type="ARBA" id="ARBA00068150"/>
    </source>
</evidence>
<evidence type="ECO:0000256" key="2">
    <source>
        <dbReference type="ARBA" id="ARBA00004651"/>
    </source>
</evidence>
<dbReference type="SUPFAM" id="SSF55874">
    <property type="entry name" value="ATPase domain of HSP90 chaperone/DNA topoisomerase II/histidine kinase"/>
    <property type="match status" value="1"/>
</dbReference>
<protein>
    <recommendedName>
        <fullName evidence="15">Sensory/regulatory protein RpfC</fullName>
        <ecNumber evidence="3">2.7.13.3</ecNumber>
    </recommendedName>
</protein>
<dbReference type="Gene3D" id="1.20.120.160">
    <property type="entry name" value="HPT domain"/>
    <property type="match status" value="1"/>
</dbReference>
<dbReference type="STRING" id="927664.SAMN05421780_105133"/>
<evidence type="ECO:0000256" key="13">
    <source>
        <dbReference type="ARBA" id="ARBA00023136"/>
    </source>
</evidence>
<dbReference type="CDD" id="cd17546">
    <property type="entry name" value="REC_hyHK_CKI1_RcsC-like"/>
    <property type="match status" value="1"/>
</dbReference>
<dbReference type="CDD" id="cd16922">
    <property type="entry name" value="HATPase_EvgS-ArcB-TorS-like"/>
    <property type="match status" value="1"/>
</dbReference>
<dbReference type="SMART" id="SM00091">
    <property type="entry name" value="PAS"/>
    <property type="match status" value="5"/>
</dbReference>
<keyword evidence="9" id="KW-0418">Kinase</keyword>
<dbReference type="InterPro" id="IPR036890">
    <property type="entry name" value="HATPase_C_sf"/>
</dbReference>
<dbReference type="GO" id="GO:0005886">
    <property type="term" value="C:plasma membrane"/>
    <property type="evidence" value="ECO:0007669"/>
    <property type="project" value="UniProtKB-SubCell"/>
</dbReference>
<comment type="catalytic activity">
    <reaction evidence="1">
        <text>ATP + protein L-histidine = ADP + protein N-phospho-L-histidine.</text>
        <dbReference type="EC" id="2.7.13.3"/>
    </reaction>
</comment>
<keyword evidence="12" id="KW-0902">Two-component regulatory system</keyword>
<evidence type="ECO:0000259" key="18">
    <source>
        <dbReference type="PROSITE" id="PS50109"/>
    </source>
</evidence>
<keyword evidence="8" id="KW-0547">Nucleotide-binding</keyword>
<feature type="domain" description="PAC" evidence="21">
    <location>
        <begin position="752"/>
        <end position="804"/>
    </location>
</feature>
<dbReference type="NCBIfam" id="TIGR00229">
    <property type="entry name" value="sensory_box"/>
    <property type="match status" value="4"/>
</dbReference>
<dbReference type="SMART" id="SM00086">
    <property type="entry name" value="PAC"/>
    <property type="match status" value="4"/>
</dbReference>
<evidence type="ECO:0000256" key="17">
    <source>
        <dbReference type="PROSITE-ProRule" id="PRU00169"/>
    </source>
</evidence>
<keyword evidence="5 17" id="KW-0597">Phosphoprotein</keyword>
<feature type="domain" description="Histidine kinase" evidence="18">
    <location>
        <begin position="822"/>
        <end position="1043"/>
    </location>
</feature>
<keyword evidence="4" id="KW-1003">Cell membrane</keyword>
<dbReference type="InterPro" id="IPR000014">
    <property type="entry name" value="PAS"/>
</dbReference>
<evidence type="ECO:0000256" key="6">
    <source>
        <dbReference type="ARBA" id="ARBA00022679"/>
    </source>
</evidence>
<dbReference type="InterPro" id="IPR011006">
    <property type="entry name" value="CheY-like_superfamily"/>
</dbReference>
<keyword evidence="7" id="KW-0812">Transmembrane</keyword>
<dbReference type="SUPFAM" id="SSF47384">
    <property type="entry name" value="Homodimeric domain of signal transducing histidine kinase"/>
    <property type="match status" value="1"/>
</dbReference>
<dbReference type="InterPro" id="IPR003594">
    <property type="entry name" value="HATPase_dom"/>
</dbReference>
<dbReference type="PANTHER" id="PTHR45339">
    <property type="entry name" value="HYBRID SIGNAL TRANSDUCTION HISTIDINE KINASE J"/>
    <property type="match status" value="1"/>
</dbReference>
<feature type="domain" description="HPt" evidence="22">
    <location>
        <begin position="1219"/>
        <end position="1316"/>
    </location>
</feature>
<feature type="domain" description="PAS" evidence="20">
    <location>
        <begin position="14"/>
        <end position="58"/>
    </location>
</feature>
<keyword evidence="24" id="KW-1185">Reference proteome</keyword>
<feature type="domain" description="Response regulatory" evidence="19">
    <location>
        <begin position="1069"/>
        <end position="1185"/>
    </location>
</feature>
<evidence type="ECO:0000256" key="14">
    <source>
        <dbReference type="ARBA" id="ARBA00064003"/>
    </source>
</evidence>
<dbReference type="FunFam" id="1.10.287.130:FF:000002">
    <property type="entry name" value="Two-component osmosensing histidine kinase"/>
    <property type="match status" value="1"/>
</dbReference>
<dbReference type="PROSITE" id="PS50894">
    <property type="entry name" value="HPT"/>
    <property type="match status" value="1"/>
</dbReference>
<sequence length="1317" mass="149847">MVVLITMLYPAEIEVALYRQLLNTSHDAILLLNEDYLFIECNERTLTMFGVRREEIVGASPTSISPAKQADGSSSIEKAIYYIEQAFGGKPQFFEWQHQHKNGNIIETEVMLQPLTFGDKSYIQSVVRDITARKQAEKVIDENERKFEILANNAPTLLKLANANNYYYYFSKQWLDFTKSTPEGEQNNGWLTHIHPDDLGLMLATMDMAFKRRKKYEMQYRMRRHDGEFRLMLDSGVPYTDKTGDFKGYISSILDITERQQAEEHLSRQLAAQATENQLLHSMQNAHLLSVSLDKEGTILHSNNAFEKVMEQPLCTLIGKKWQNFWYKNTYNTTPELSPETDLINNTEYEIVNQYGQVKLLKFNSIFLGSSNTYILIGEDITTQRRTQNAQNLYYLMANLIVESTNLSTLYENIHNELKKVIDADNFYIALEEADGKDIRFVYYVDENFGGKVDRGARPKSNGLTEYAMDQGKPLFLHEEILAQLIEQKIITVHGRMPKVWLGVPLKINDSVIGLIAIQSFVSASTYTPQDLELLHFISGQMALAIQRKAQEEKIQEQSARLNAIFESSSHLMWSVDRQNQLTSFNKNYQTTSQHTRLLPSHPIDKLCNWPADQLQKRYESAFEGKAQHFEIHALNPDSTTRWLEIFLNPIHWHKDYIAEVSGIAHDITEKKNNEIALQEKEEKFRNIFESFQDIYFRTDANGNFLIISPSVKEICGYTPEEIIGKNINAFYIYNVRRKQAIRSLYRKGRIKNFEVPIVAENGDVQNFITNIRIIYDNNNRVIGTEGVARDITELKKASEASEKAKELAERSLKVKEKFLANMSHEIRTPMNGIIGVIDLLSDTDLQPQQQEYVQTIKKSSETLLNILNDILDISKIEAGKMELRKTTVSLSHTAEKLISLYRPQANTKGLVLGYTIAPEVPQFIRADETRLLQILSNLTSNAIKFTDEGSIKVNFSLTEKKNNVYTIRCEVKDTGIGISEENQKILFGYFEQIDISSTKSYGGTGLGLAISKQLTQLMKGDIGIASVEGEGSTFWFTFQVKEAKPETFLEPRKSKKLDIVFDAESAPYLLVVDDNHINQKVASEILKKIGCRVEVASNGLEAIEMVKNNAYSLVLMDIQMPEMDGVTATQHIKDLHLPHTPTIIAMTAYSMQDDREKFLQAGMDDYIPKPINAEKLTSVIKHWLPQANTRTAEAKASATTVNEILNLEVVGQLRKHLGEEFLVETFKEFEIEAAELIEISKKEAQEGNDKGVLSALHTLKGNSGTMGVEQVARKAKDIETDLKNGKKAKLLENLTELSMAFEDFLANYANILQAKS</sequence>
<dbReference type="InterPro" id="IPR004358">
    <property type="entry name" value="Sig_transdc_His_kin-like_C"/>
</dbReference>
<evidence type="ECO:0000256" key="10">
    <source>
        <dbReference type="ARBA" id="ARBA00022840"/>
    </source>
</evidence>